<dbReference type="GO" id="GO:0008081">
    <property type="term" value="F:phosphoric diester hydrolase activity"/>
    <property type="evidence" value="ECO:0007669"/>
    <property type="project" value="InterPro"/>
</dbReference>
<keyword evidence="1" id="KW-1133">Transmembrane helix</keyword>
<feature type="transmembrane region" description="Helical" evidence="1">
    <location>
        <begin position="157"/>
        <end position="174"/>
    </location>
</feature>
<accession>A0A2M7RI34</accession>
<dbReference type="AlphaFoldDB" id="A0A2M7RI34"/>
<protein>
    <submittedName>
        <fullName evidence="3">Glycerophosphodiester phosphodiesterase</fullName>
    </submittedName>
</protein>
<evidence type="ECO:0000259" key="2">
    <source>
        <dbReference type="PROSITE" id="PS51704"/>
    </source>
</evidence>
<dbReference type="PANTHER" id="PTHR46211:SF14">
    <property type="entry name" value="GLYCEROPHOSPHODIESTER PHOSPHODIESTERASE"/>
    <property type="match status" value="1"/>
</dbReference>
<feature type="domain" description="GP-PDE" evidence="2">
    <location>
        <begin position="2"/>
        <end position="244"/>
    </location>
</feature>
<keyword evidence="1" id="KW-0472">Membrane</keyword>
<name>A0A2M7RI34_9BACT</name>
<proteinExistence type="predicted"/>
<dbReference type="EMBL" id="PFMD01000054">
    <property type="protein sequence ID" value="PIY96222.1"/>
    <property type="molecule type" value="Genomic_DNA"/>
</dbReference>
<evidence type="ECO:0000313" key="4">
    <source>
        <dbReference type="Proteomes" id="UP000230779"/>
    </source>
</evidence>
<evidence type="ECO:0000313" key="3">
    <source>
        <dbReference type="EMBL" id="PIY96222.1"/>
    </source>
</evidence>
<dbReference type="InterPro" id="IPR017946">
    <property type="entry name" value="PLC-like_Pdiesterase_TIM-brl"/>
</dbReference>
<dbReference type="InterPro" id="IPR030395">
    <property type="entry name" value="GP_PDE_dom"/>
</dbReference>
<dbReference type="Gene3D" id="3.20.20.190">
    <property type="entry name" value="Phosphatidylinositol (PI) phosphodiesterase"/>
    <property type="match status" value="1"/>
</dbReference>
<comment type="caution">
    <text evidence="3">The sequence shown here is derived from an EMBL/GenBank/DDBJ whole genome shotgun (WGS) entry which is preliminary data.</text>
</comment>
<dbReference type="SUPFAM" id="SSF51695">
    <property type="entry name" value="PLC-like phosphodiesterases"/>
    <property type="match status" value="1"/>
</dbReference>
<sequence>MVLKIGHRGASGHEPENTMISFNRAIELGADMVELDVHLSKDNQLIVIHDETLDRTTTGQGKIKGKTLAEIKKLRTKKKNQPIPTLPEVINELKGKVKMNVEIKDRTTAEKVAELIKANKIEQKVMVSSSKTHGLRIIKKRIPSADIALIYYSTKTTWGLVVFAFFTILIFPITKKIIVWRAKRCQAKYINLFYIFARKRFVERLHAQGFQVCAWTVNRKKLITRMIKNKVDGIISNYPDRIRL</sequence>
<dbReference type="PROSITE" id="PS51704">
    <property type="entry name" value="GP_PDE"/>
    <property type="match status" value="1"/>
</dbReference>
<dbReference type="Proteomes" id="UP000230779">
    <property type="component" value="Unassembled WGS sequence"/>
</dbReference>
<evidence type="ECO:0000256" key="1">
    <source>
        <dbReference type="SAM" id="Phobius"/>
    </source>
</evidence>
<gene>
    <name evidence="3" type="ORF">COY66_04695</name>
</gene>
<keyword evidence="1" id="KW-0812">Transmembrane</keyword>
<dbReference type="GO" id="GO:0006629">
    <property type="term" value="P:lipid metabolic process"/>
    <property type="evidence" value="ECO:0007669"/>
    <property type="project" value="InterPro"/>
</dbReference>
<organism evidence="3 4">
    <name type="scientific">Candidatus Kerfeldbacteria bacterium CG_4_10_14_0_8_um_filter_42_10</name>
    <dbReference type="NCBI Taxonomy" id="2014248"/>
    <lineage>
        <taxon>Bacteria</taxon>
        <taxon>Candidatus Kerfeldiibacteriota</taxon>
    </lineage>
</organism>
<reference evidence="3 4" key="1">
    <citation type="submission" date="2017-09" db="EMBL/GenBank/DDBJ databases">
        <title>Depth-based differentiation of microbial function through sediment-hosted aquifers and enrichment of novel symbionts in the deep terrestrial subsurface.</title>
        <authorList>
            <person name="Probst A.J."/>
            <person name="Ladd B."/>
            <person name="Jarett J.K."/>
            <person name="Geller-Mcgrath D.E."/>
            <person name="Sieber C.M."/>
            <person name="Emerson J.B."/>
            <person name="Anantharaman K."/>
            <person name="Thomas B.C."/>
            <person name="Malmstrom R."/>
            <person name="Stieglmeier M."/>
            <person name="Klingl A."/>
            <person name="Woyke T."/>
            <person name="Ryan C.M."/>
            <person name="Banfield J.F."/>
        </authorList>
    </citation>
    <scope>NUCLEOTIDE SEQUENCE [LARGE SCALE GENOMIC DNA]</scope>
    <source>
        <strain evidence="3">CG_4_10_14_0_8_um_filter_42_10</strain>
    </source>
</reference>
<dbReference type="PANTHER" id="PTHR46211">
    <property type="entry name" value="GLYCEROPHOSPHORYL DIESTER PHOSPHODIESTERASE"/>
    <property type="match status" value="1"/>
</dbReference>
<dbReference type="Pfam" id="PF03009">
    <property type="entry name" value="GDPD"/>
    <property type="match status" value="1"/>
</dbReference>